<reference evidence="1" key="1">
    <citation type="submission" date="2021-06" db="EMBL/GenBank/DDBJ databases">
        <title>Comparative genomics, transcriptomics and evolutionary studies reveal genomic signatures of adaptation to plant cell wall in hemibiotrophic fungi.</title>
        <authorList>
            <consortium name="DOE Joint Genome Institute"/>
            <person name="Baroncelli R."/>
            <person name="Diaz J.F."/>
            <person name="Benocci T."/>
            <person name="Peng M."/>
            <person name="Battaglia E."/>
            <person name="Haridas S."/>
            <person name="Andreopoulos W."/>
            <person name="Labutti K."/>
            <person name="Pangilinan J."/>
            <person name="Floch G.L."/>
            <person name="Makela M.R."/>
            <person name="Henrissat B."/>
            <person name="Grigoriev I.V."/>
            <person name="Crouch J.A."/>
            <person name="De Vries R.P."/>
            <person name="Sukno S.A."/>
            <person name="Thon M.R."/>
        </authorList>
    </citation>
    <scope>NUCLEOTIDE SEQUENCE</scope>
    <source>
        <strain evidence="1">CBS 125086</strain>
    </source>
</reference>
<dbReference type="AlphaFoldDB" id="A0AAD8PN83"/>
<dbReference type="RefSeq" id="XP_060408936.1">
    <property type="nucleotide sequence ID" value="XM_060558993.1"/>
</dbReference>
<evidence type="ECO:0000313" key="1">
    <source>
        <dbReference type="EMBL" id="KAK1573295.1"/>
    </source>
</evidence>
<comment type="caution">
    <text evidence="1">The sequence shown here is derived from an EMBL/GenBank/DDBJ whole genome shotgun (WGS) entry which is preliminary data.</text>
</comment>
<evidence type="ECO:0000313" key="2">
    <source>
        <dbReference type="Proteomes" id="UP001230504"/>
    </source>
</evidence>
<dbReference type="Proteomes" id="UP001230504">
    <property type="component" value="Unassembled WGS sequence"/>
</dbReference>
<name>A0AAD8PN83_9PEZI</name>
<keyword evidence="2" id="KW-1185">Reference proteome</keyword>
<dbReference type="EMBL" id="JAHLJV010000094">
    <property type="protein sequence ID" value="KAK1573295.1"/>
    <property type="molecule type" value="Genomic_DNA"/>
</dbReference>
<protein>
    <submittedName>
        <fullName evidence="1">Uncharacterized protein</fullName>
    </submittedName>
</protein>
<accession>A0AAD8PN83</accession>
<proteinExistence type="predicted"/>
<organism evidence="1 2">
    <name type="scientific">Colletotrichum navitas</name>
    <dbReference type="NCBI Taxonomy" id="681940"/>
    <lineage>
        <taxon>Eukaryota</taxon>
        <taxon>Fungi</taxon>
        <taxon>Dikarya</taxon>
        <taxon>Ascomycota</taxon>
        <taxon>Pezizomycotina</taxon>
        <taxon>Sordariomycetes</taxon>
        <taxon>Hypocreomycetidae</taxon>
        <taxon>Glomerellales</taxon>
        <taxon>Glomerellaceae</taxon>
        <taxon>Colletotrichum</taxon>
        <taxon>Colletotrichum graminicola species complex</taxon>
    </lineage>
</organism>
<dbReference type="GeneID" id="85443233"/>
<sequence length="71" mass="7950">MEDGCEAGPRFCKFLIIDEGSLRSLAALPEKPLHVVLETREERLVGCLTGSQATLRGRERLAHRLTRCETL</sequence>
<gene>
    <name evidence="1" type="ORF">LY79DRAFT_568788</name>
</gene>